<keyword evidence="2" id="KW-1185">Reference proteome</keyword>
<organism evidence="1 2">
    <name type="scientific">Lederbergia ruris</name>
    <dbReference type="NCBI Taxonomy" id="217495"/>
    <lineage>
        <taxon>Bacteria</taxon>
        <taxon>Bacillati</taxon>
        <taxon>Bacillota</taxon>
        <taxon>Bacilli</taxon>
        <taxon>Bacillales</taxon>
        <taxon>Bacillaceae</taxon>
        <taxon>Lederbergia</taxon>
    </lineage>
</organism>
<protein>
    <recommendedName>
        <fullName evidence="3">Ribbon-helix-helix protein CopG domain-containing protein</fullName>
    </recommendedName>
</protein>
<dbReference type="SUPFAM" id="SSF47598">
    <property type="entry name" value="Ribbon-helix-helix"/>
    <property type="match status" value="1"/>
</dbReference>
<evidence type="ECO:0000313" key="1">
    <source>
        <dbReference type="EMBL" id="GIN59416.1"/>
    </source>
</evidence>
<dbReference type="InterPro" id="IPR013321">
    <property type="entry name" value="Arc_rbn_hlx_hlx"/>
</dbReference>
<dbReference type="InterPro" id="IPR010985">
    <property type="entry name" value="Ribbon_hlx_hlx"/>
</dbReference>
<dbReference type="EMBL" id="BORB01000044">
    <property type="protein sequence ID" value="GIN59416.1"/>
    <property type="molecule type" value="Genomic_DNA"/>
</dbReference>
<dbReference type="Gene3D" id="1.10.1220.10">
    <property type="entry name" value="Met repressor-like"/>
    <property type="match status" value="1"/>
</dbReference>
<sequence length="52" mass="6129">MAVDKKKNKQVLVTFPNELLEEVEDFQFANRIQNRSEAIRELIRRGLKGNKN</sequence>
<reference evidence="1 2" key="1">
    <citation type="submission" date="2021-03" db="EMBL/GenBank/DDBJ databases">
        <title>Antimicrobial resistance genes in bacteria isolated from Japanese honey, and their potential for conferring macrolide and lincosamide resistance in the American foulbrood pathogen Paenibacillus larvae.</title>
        <authorList>
            <person name="Okamoto M."/>
            <person name="Kumagai M."/>
            <person name="Kanamori H."/>
            <person name="Takamatsu D."/>
        </authorList>
    </citation>
    <scope>NUCLEOTIDE SEQUENCE [LARGE SCALE GENOMIC DNA]</scope>
    <source>
        <strain evidence="1 2">J8TS2</strain>
    </source>
</reference>
<dbReference type="Proteomes" id="UP000679950">
    <property type="component" value="Unassembled WGS sequence"/>
</dbReference>
<evidence type="ECO:0000313" key="2">
    <source>
        <dbReference type="Proteomes" id="UP000679950"/>
    </source>
</evidence>
<name>A0ABQ4KPI8_9BACI</name>
<evidence type="ECO:0008006" key="3">
    <source>
        <dbReference type="Google" id="ProtNLM"/>
    </source>
</evidence>
<gene>
    <name evidence="1" type="ORF">J8TS2_37350</name>
</gene>
<dbReference type="RefSeq" id="WP_191967475.1">
    <property type="nucleotide sequence ID" value="NZ_BORB01000044.1"/>
</dbReference>
<dbReference type="CDD" id="cd22231">
    <property type="entry name" value="RHH_NikR_HicB-like"/>
    <property type="match status" value="1"/>
</dbReference>
<comment type="caution">
    <text evidence="1">The sequence shown here is derived from an EMBL/GenBank/DDBJ whole genome shotgun (WGS) entry which is preliminary data.</text>
</comment>
<proteinExistence type="predicted"/>
<accession>A0ABQ4KPI8</accession>